<protein>
    <submittedName>
        <fullName evidence="1">Uncharacterized protein</fullName>
    </submittedName>
</protein>
<reference evidence="1" key="2">
    <citation type="journal article" date="2015" name="Fish Shellfish Immunol.">
        <title>Early steps in the European eel (Anguilla anguilla)-Vibrio vulnificus interaction in the gills: Role of the RtxA13 toxin.</title>
        <authorList>
            <person name="Callol A."/>
            <person name="Pajuelo D."/>
            <person name="Ebbesson L."/>
            <person name="Teles M."/>
            <person name="MacKenzie S."/>
            <person name="Amaro C."/>
        </authorList>
    </citation>
    <scope>NUCLEOTIDE SEQUENCE</scope>
</reference>
<dbReference type="EMBL" id="GBXM01105119">
    <property type="protein sequence ID" value="JAH03458.1"/>
    <property type="molecule type" value="Transcribed_RNA"/>
</dbReference>
<accession>A0A0E9PHZ7</accession>
<organism evidence="1">
    <name type="scientific">Anguilla anguilla</name>
    <name type="common">European freshwater eel</name>
    <name type="synonym">Muraena anguilla</name>
    <dbReference type="NCBI Taxonomy" id="7936"/>
    <lineage>
        <taxon>Eukaryota</taxon>
        <taxon>Metazoa</taxon>
        <taxon>Chordata</taxon>
        <taxon>Craniata</taxon>
        <taxon>Vertebrata</taxon>
        <taxon>Euteleostomi</taxon>
        <taxon>Actinopterygii</taxon>
        <taxon>Neopterygii</taxon>
        <taxon>Teleostei</taxon>
        <taxon>Anguilliformes</taxon>
        <taxon>Anguillidae</taxon>
        <taxon>Anguilla</taxon>
    </lineage>
</organism>
<evidence type="ECO:0000313" key="1">
    <source>
        <dbReference type="EMBL" id="JAH03458.1"/>
    </source>
</evidence>
<dbReference type="AlphaFoldDB" id="A0A0E9PHZ7"/>
<reference evidence="1" key="1">
    <citation type="submission" date="2014-11" db="EMBL/GenBank/DDBJ databases">
        <authorList>
            <person name="Amaro Gonzalez C."/>
        </authorList>
    </citation>
    <scope>NUCLEOTIDE SEQUENCE</scope>
</reference>
<proteinExistence type="predicted"/>
<name>A0A0E9PHZ7_ANGAN</name>
<sequence length="60" mass="6958">MILNISSSEEKKEKRGKVLILISDSHTIPSNSCIFPFTNFNLAQHNFHCNQSYNPESYHF</sequence>